<keyword evidence="2" id="KW-0813">Transport</keyword>
<evidence type="ECO:0000313" key="4">
    <source>
        <dbReference type="EMBL" id="ACV81421.1"/>
    </source>
</evidence>
<feature type="chain" id="PRO_5038856799" evidence="3">
    <location>
        <begin position="32"/>
        <end position="482"/>
    </location>
</feature>
<keyword evidence="5" id="KW-1185">Reference proteome</keyword>
<dbReference type="KEGG" id="nml:Namu_5152"/>
<evidence type="ECO:0000256" key="2">
    <source>
        <dbReference type="ARBA" id="ARBA00022448"/>
    </source>
</evidence>
<proteinExistence type="inferred from homology"/>
<gene>
    <name evidence="4" type="ordered locus">Namu_5152</name>
</gene>
<reference evidence="5" key="1">
    <citation type="submission" date="2009-09" db="EMBL/GenBank/DDBJ databases">
        <title>The complete genome of Nakamurella multipartita DSM 44233.</title>
        <authorList>
            <consortium name="US DOE Joint Genome Institute (JGI-PGF)"/>
            <person name="Lucas S."/>
            <person name="Copeland A."/>
            <person name="Lapidus A."/>
            <person name="Glavina del Rio T."/>
            <person name="Dalin E."/>
            <person name="Tice H."/>
            <person name="Bruce D."/>
            <person name="Goodwin L."/>
            <person name="Pitluck S."/>
            <person name="Kyrpides N."/>
            <person name="Mavromatis K."/>
            <person name="Ivanova N."/>
            <person name="Ovchinnikova G."/>
            <person name="Sims D."/>
            <person name="Meincke L."/>
            <person name="Brettin T."/>
            <person name="Detter J.C."/>
            <person name="Han C."/>
            <person name="Larimer F."/>
            <person name="Land M."/>
            <person name="Hauser L."/>
            <person name="Markowitz V."/>
            <person name="Cheng J.-F."/>
            <person name="Hugenholtz P."/>
            <person name="Woyke T."/>
            <person name="Wu D."/>
            <person name="Klenk H.-P."/>
            <person name="Eisen J.A."/>
        </authorList>
    </citation>
    <scope>NUCLEOTIDE SEQUENCE [LARGE SCALE GENOMIC DNA]</scope>
    <source>
        <strain evidence="5">ATCC 700099 / DSM 44233 / CIP 104796 / JCM 9543 / NBRC 105858 / Y-104</strain>
    </source>
</reference>
<dbReference type="RefSeq" id="WP_015750228.1">
    <property type="nucleotide sequence ID" value="NC_013235.1"/>
</dbReference>
<dbReference type="Pfam" id="PF13416">
    <property type="entry name" value="SBP_bac_8"/>
    <property type="match status" value="1"/>
</dbReference>
<comment type="similarity">
    <text evidence="1">Belongs to the bacterial solute-binding protein 1 family.</text>
</comment>
<dbReference type="PROSITE" id="PS51257">
    <property type="entry name" value="PROKAR_LIPOPROTEIN"/>
    <property type="match status" value="1"/>
</dbReference>
<feature type="signal peptide" evidence="3">
    <location>
        <begin position="1"/>
        <end position="31"/>
    </location>
</feature>
<dbReference type="InterPro" id="IPR006059">
    <property type="entry name" value="SBP"/>
</dbReference>
<evidence type="ECO:0000256" key="3">
    <source>
        <dbReference type="SAM" id="SignalP"/>
    </source>
</evidence>
<dbReference type="eggNOG" id="COG1653">
    <property type="taxonomic scope" value="Bacteria"/>
</dbReference>
<reference evidence="4 5" key="2">
    <citation type="journal article" date="2010" name="Stand. Genomic Sci.">
        <title>Complete genome sequence of Nakamurella multipartita type strain (Y-104).</title>
        <authorList>
            <person name="Tice H."/>
            <person name="Mayilraj S."/>
            <person name="Sims D."/>
            <person name="Lapidus A."/>
            <person name="Nolan M."/>
            <person name="Lucas S."/>
            <person name="Glavina Del Rio T."/>
            <person name="Copeland A."/>
            <person name="Cheng J.F."/>
            <person name="Meincke L."/>
            <person name="Bruce D."/>
            <person name="Goodwin L."/>
            <person name="Pitluck S."/>
            <person name="Ivanova N."/>
            <person name="Mavromatis K."/>
            <person name="Ovchinnikova G."/>
            <person name="Pati A."/>
            <person name="Chen A."/>
            <person name="Palaniappan K."/>
            <person name="Land M."/>
            <person name="Hauser L."/>
            <person name="Chang Y.J."/>
            <person name="Jeffries C.D."/>
            <person name="Detter J.C."/>
            <person name="Brettin T."/>
            <person name="Rohde M."/>
            <person name="Goker M."/>
            <person name="Bristow J."/>
            <person name="Eisen J.A."/>
            <person name="Markowitz V."/>
            <person name="Hugenholtz P."/>
            <person name="Kyrpides N.C."/>
            <person name="Klenk H.P."/>
            <person name="Chen F."/>
        </authorList>
    </citation>
    <scope>NUCLEOTIDE SEQUENCE [LARGE SCALE GENOMIC DNA]</scope>
    <source>
        <strain evidence="5">ATCC 700099 / DSM 44233 / CIP 104796 / JCM 9543 / NBRC 105858 / Y-104</strain>
    </source>
</reference>
<accession>C8XC27</accession>
<dbReference type="HOGENOM" id="CLU_027068_0_0_11"/>
<evidence type="ECO:0000313" key="5">
    <source>
        <dbReference type="Proteomes" id="UP000002218"/>
    </source>
</evidence>
<keyword evidence="3" id="KW-0732">Signal</keyword>
<dbReference type="Proteomes" id="UP000002218">
    <property type="component" value="Chromosome"/>
</dbReference>
<dbReference type="EMBL" id="CP001737">
    <property type="protein sequence ID" value="ACV81421.1"/>
    <property type="molecule type" value="Genomic_DNA"/>
</dbReference>
<dbReference type="SUPFAM" id="SSF53850">
    <property type="entry name" value="Periplasmic binding protein-like II"/>
    <property type="match status" value="1"/>
</dbReference>
<dbReference type="Gene3D" id="3.40.190.10">
    <property type="entry name" value="Periplasmic binding protein-like II"/>
    <property type="match status" value="2"/>
</dbReference>
<dbReference type="AlphaFoldDB" id="C8XC27"/>
<organism evidence="4 5">
    <name type="scientific">Nakamurella multipartita (strain ATCC 700099 / DSM 44233 / CIP 104796 / JCM 9543 / NBRC 105858 / Y-104)</name>
    <name type="common">Microsphaera multipartita</name>
    <dbReference type="NCBI Taxonomy" id="479431"/>
    <lineage>
        <taxon>Bacteria</taxon>
        <taxon>Bacillati</taxon>
        <taxon>Actinomycetota</taxon>
        <taxon>Actinomycetes</taxon>
        <taxon>Nakamurellales</taxon>
        <taxon>Nakamurellaceae</taxon>
        <taxon>Nakamurella</taxon>
    </lineage>
</organism>
<dbReference type="STRING" id="479431.Namu_5152"/>
<dbReference type="PANTHER" id="PTHR43649:SF29">
    <property type="entry name" value="OSMOPROTECTIVE COMPOUNDS-BINDING PROTEIN GGTB"/>
    <property type="match status" value="1"/>
</dbReference>
<protein>
    <submittedName>
        <fullName evidence="4">Extracellular solute-binding protein family 1</fullName>
    </submittedName>
</protein>
<evidence type="ECO:0000256" key="1">
    <source>
        <dbReference type="ARBA" id="ARBA00008520"/>
    </source>
</evidence>
<dbReference type="PANTHER" id="PTHR43649">
    <property type="entry name" value="ARABINOSE-BINDING PROTEIN-RELATED"/>
    <property type="match status" value="1"/>
</dbReference>
<dbReference type="OrthoDB" id="8663148at2"/>
<name>C8XC27_NAKMY</name>
<dbReference type="InParanoid" id="C8XC27"/>
<sequence precursor="true">MEVNRVAHKATRKRLAATVAGVGAIALVLSACGSSSSSSGTTSAAATSAAASSAAGGGGSASAGPVSGDSGWCDTVKSKYGDLTGKTVGIYTTITGTEADAYKKSYQLFTECTGATVAYEDSKDFEAQVLVRIDSGNAPDIAIFPQPGLLSQIVNDKGAVKPLPEDTEAFAKQYFPDDWMNYGVVNDIPFGLPNNADFKSLVWYNPKVWAEKGWTVPTTWDELTALQDKIAASGTKPWCMGIGSGEATGWYMTDWLEEYVLRMSGPDVYDQWVTNEVKFTDPQIADALAGVGEIAKNPQMVNSGFGDVQSIASTQFSDPAAKVLSGECPMWRFAANGDAFFPAGTKFGEDGDVNAFYFPPMNDKFGQTVLGGGTFYAAFQDRPEVDAFMYFAASPEYANERAKAGSYISANKGLDGANASTPILQTALKKLQDPETTFRFDASDLMPAQVGSAAEWKQFTAWITGQDDATTLANIQAAWPSS</sequence>
<dbReference type="InterPro" id="IPR050490">
    <property type="entry name" value="Bact_solute-bd_prot1"/>
</dbReference>